<evidence type="ECO:0000313" key="2">
    <source>
        <dbReference type="EMBL" id="ALL68544.1"/>
    </source>
</evidence>
<name>A0A0P0RIE9_9BURK</name>
<proteinExistence type="predicted"/>
<feature type="domain" description="Integrase catalytic" evidence="1">
    <location>
        <begin position="366"/>
        <end position="572"/>
    </location>
</feature>
<dbReference type="Gene3D" id="3.30.420.10">
    <property type="entry name" value="Ribonuclease H-like superfamily/Ribonuclease H"/>
    <property type="match status" value="1"/>
</dbReference>
<dbReference type="InterPro" id="IPR036397">
    <property type="entry name" value="RNaseH_sf"/>
</dbReference>
<dbReference type="GO" id="GO:0015074">
    <property type="term" value="P:DNA integration"/>
    <property type="evidence" value="ECO:0007669"/>
    <property type="project" value="InterPro"/>
</dbReference>
<accession>A0A0P0RIE9</accession>
<organism evidence="2 3">
    <name type="scientific">Paraburkholderia caribensis MBA4</name>
    <dbReference type="NCBI Taxonomy" id="1323664"/>
    <lineage>
        <taxon>Bacteria</taxon>
        <taxon>Pseudomonadati</taxon>
        <taxon>Pseudomonadota</taxon>
        <taxon>Betaproteobacteria</taxon>
        <taxon>Burkholderiales</taxon>
        <taxon>Burkholderiaceae</taxon>
        <taxon>Paraburkholderia</taxon>
    </lineage>
</organism>
<dbReference type="InterPro" id="IPR012337">
    <property type="entry name" value="RNaseH-like_sf"/>
</dbReference>
<evidence type="ECO:0000259" key="1">
    <source>
        <dbReference type="PROSITE" id="PS50994"/>
    </source>
</evidence>
<protein>
    <submittedName>
        <fullName evidence="2">Transposase</fullName>
    </submittedName>
</protein>
<dbReference type="Proteomes" id="UP000019146">
    <property type="component" value="Chromosome 2"/>
</dbReference>
<reference evidence="2 3" key="1">
    <citation type="journal article" date="2014" name="Genome Announc.">
        <title>Draft Genome Sequence of the Haloacid-Degrading Burkholderia caribensis Strain MBA4.</title>
        <authorList>
            <person name="Pan Y."/>
            <person name="Kong K.F."/>
            <person name="Tsang J.S."/>
        </authorList>
    </citation>
    <scope>NUCLEOTIDE SEQUENCE [LARGE SCALE GENOMIC DNA]</scope>
    <source>
        <strain evidence="2 3">MBA4</strain>
    </source>
</reference>
<dbReference type="PROSITE" id="PS50994">
    <property type="entry name" value="INTEGRASE"/>
    <property type="match status" value="1"/>
</dbReference>
<dbReference type="KEGG" id="bcai:K788_0000417"/>
<dbReference type="RefSeq" id="WP_035998019.1">
    <property type="nucleotide sequence ID" value="NZ_CP012747.1"/>
</dbReference>
<evidence type="ECO:0000313" key="3">
    <source>
        <dbReference type="Proteomes" id="UP000019146"/>
    </source>
</evidence>
<dbReference type="AlphaFoldDB" id="A0A0P0RIE9"/>
<sequence>MPMKVKQIRPIAIRELYQELEFGDIYRVIYTGLGQDDTYLCKILGERLDIRKYSTARFREMSDSDNPRRSYVPFEPDPFAKAARKTTQTAASEAASRRAWEAISPLAEGFSAGHWNVRWLADKTTRHRTLVVYSNTSGYKLPLLYKLLRRYLQRGMSEEALQSDLANCGAARTNVCFTKAEGEQGPIKSAPIRRSYEKRPGRRPADTAYQYALPSEELERLIEQHLDIYATWRRGVWVLPPAARALGIRLRRTPRDERGLLKVKPKRALRARIPSKDHKPARGRRSKPTFQDLADSVNFLLRRNVEIWDGARLRLLKLNNTNVVTARQIQWRWLKSLPDFVRRRKRHPGEHEVDRRVPEPGRARQHVTAPGQLALIDATVLDIYVVSPLDRRIILGRPVLYLIVDLFSGLIMGLHLGLENPSREAAALALVNMVTKKPEFCAAYGLRITEADWPAHFMPAELAGDRGSEFTSADPWSELARTFGLGVANSPVRTPAARGVGERRFGIVPRVYQKSAFGTVERDFGTRTARRYAWDGIYTVSDVMLMLLRAIDVYHRNPSAGDQPPPVDMVNAGFADTPLNRWNWGLENAGGTLRAVSPEDMRLAIWPRAKARLYRSGIVFKGAWFKCEPLREEFFDSARSKGVGRSVGIEVQYDPSDMSKILVPLYKYHEIAVIDPNRNAYPLAGVSLADWTEIRAKNRLNRRRQLLEEQARRIVTNHNNQVDEEVAALTQRAALRRSGASHPDATQMKEQRAKQRLMEIEAKKRLSGKQDVVPEGCSVYDEDANRTVVEDAVTAAMYGEELA</sequence>
<dbReference type="GO" id="GO:0003676">
    <property type="term" value="F:nucleic acid binding"/>
    <property type="evidence" value="ECO:0007669"/>
    <property type="project" value="InterPro"/>
</dbReference>
<gene>
    <name evidence="2" type="ORF">K788_0000417</name>
</gene>
<dbReference type="EMBL" id="CP012747">
    <property type="protein sequence ID" value="ALL68544.1"/>
    <property type="molecule type" value="Genomic_DNA"/>
</dbReference>
<dbReference type="GeneID" id="69972247"/>
<dbReference type="SUPFAM" id="SSF53098">
    <property type="entry name" value="Ribonuclease H-like"/>
    <property type="match status" value="1"/>
</dbReference>
<dbReference type="InterPro" id="IPR001584">
    <property type="entry name" value="Integrase_cat-core"/>
</dbReference>